<evidence type="ECO:0000313" key="1">
    <source>
        <dbReference type="EMBL" id="GGK30961.1"/>
    </source>
</evidence>
<dbReference type="RefSeq" id="WP_189111919.1">
    <property type="nucleotide sequence ID" value="NZ_BMMV01000044.1"/>
</dbReference>
<organism evidence="1 2">
    <name type="scientific">Streptomyces camponoticapitis</name>
    <dbReference type="NCBI Taxonomy" id="1616125"/>
    <lineage>
        <taxon>Bacteria</taxon>
        <taxon>Bacillati</taxon>
        <taxon>Actinomycetota</taxon>
        <taxon>Actinomycetes</taxon>
        <taxon>Kitasatosporales</taxon>
        <taxon>Streptomycetaceae</taxon>
        <taxon>Streptomyces</taxon>
    </lineage>
</organism>
<sequence>MAHAWLSDAEGRALDPTWWPPGTAYVGLPVRGDVAAALMDERGFALLHGHGPDGLVAAHAVEWLWDGVPADVLTDVGRDLTPRLPASAHQVVGRGAEGANQVS</sequence>
<dbReference type="Proteomes" id="UP000660265">
    <property type="component" value="Unassembled WGS sequence"/>
</dbReference>
<name>A0ABQ2F179_9ACTN</name>
<evidence type="ECO:0000313" key="2">
    <source>
        <dbReference type="Proteomes" id="UP000660265"/>
    </source>
</evidence>
<gene>
    <name evidence="1" type="ORF">GCM10011583_73520</name>
</gene>
<reference evidence="2" key="1">
    <citation type="journal article" date="2019" name="Int. J. Syst. Evol. Microbiol.">
        <title>The Global Catalogue of Microorganisms (GCM) 10K type strain sequencing project: providing services to taxonomists for standard genome sequencing and annotation.</title>
        <authorList>
            <consortium name="The Broad Institute Genomics Platform"/>
            <consortium name="The Broad Institute Genome Sequencing Center for Infectious Disease"/>
            <person name="Wu L."/>
            <person name="Ma J."/>
        </authorList>
    </citation>
    <scope>NUCLEOTIDE SEQUENCE [LARGE SCALE GENOMIC DNA]</scope>
    <source>
        <strain evidence="2">CGMCC 4.7275</strain>
    </source>
</reference>
<accession>A0ABQ2F179</accession>
<keyword evidence="2" id="KW-1185">Reference proteome</keyword>
<comment type="caution">
    <text evidence="1">The sequence shown here is derived from an EMBL/GenBank/DDBJ whole genome shotgun (WGS) entry which is preliminary data.</text>
</comment>
<protein>
    <submittedName>
        <fullName evidence="1">Uncharacterized protein</fullName>
    </submittedName>
</protein>
<proteinExistence type="predicted"/>
<dbReference type="EMBL" id="BMMV01000044">
    <property type="protein sequence ID" value="GGK30961.1"/>
    <property type="molecule type" value="Genomic_DNA"/>
</dbReference>